<evidence type="ECO:0000313" key="3">
    <source>
        <dbReference type="EMBL" id="SCC78819.1"/>
    </source>
</evidence>
<evidence type="ECO:0000259" key="1">
    <source>
        <dbReference type="Pfam" id="PF12680"/>
    </source>
</evidence>
<accession>A0A0N8KES8</accession>
<dbReference type="SUPFAM" id="SSF54427">
    <property type="entry name" value="NTF2-like"/>
    <property type="match status" value="1"/>
</dbReference>
<proteinExistence type="predicted"/>
<dbReference type="InterPro" id="IPR032710">
    <property type="entry name" value="NTF2-like_dom_sf"/>
</dbReference>
<dbReference type="EMBL" id="FMBM01000001">
    <property type="protein sequence ID" value="SCC78819.1"/>
    <property type="molecule type" value="Genomic_DNA"/>
</dbReference>
<evidence type="ECO:0000313" key="2">
    <source>
        <dbReference type="EMBL" id="KPQ12178.1"/>
    </source>
</evidence>
<gene>
    <name evidence="3" type="ORF">GA0071312_0510</name>
    <name evidence="2" type="ORF">HLUCCO17_03170</name>
</gene>
<evidence type="ECO:0000313" key="5">
    <source>
        <dbReference type="Proteomes" id="UP000182800"/>
    </source>
</evidence>
<evidence type="ECO:0000313" key="4">
    <source>
        <dbReference type="Proteomes" id="UP000050497"/>
    </source>
</evidence>
<dbReference type="OrthoDB" id="1115105at2"/>
<dbReference type="EMBL" id="LJSX01000003">
    <property type="protein sequence ID" value="KPQ12178.1"/>
    <property type="molecule type" value="Genomic_DNA"/>
</dbReference>
<reference evidence="3 5" key="2">
    <citation type="submission" date="2016-08" db="EMBL/GenBank/DDBJ databases">
        <authorList>
            <person name="Varghese N."/>
            <person name="Submissions Spin"/>
        </authorList>
    </citation>
    <scope>NUCLEOTIDE SEQUENCE [LARGE SCALE GENOMIC DNA]</scope>
    <source>
        <strain evidence="3 5">HL-109</strain>
    </source>
</reference>
<comment type="caution">
    <text evidence="2">The sequence shown here is derived from an EMBL/GenBank/DDBJ whole genome shotgun (WGS) entry which is preliminary data.</text>
</comment>
<dbReference type="Gene3D" id="3.10.450.50">
    <property type="match status" value="1"/>
</dbReference>
<organism evidence="2 4">
    <name type="scientific">Saliniramus fredricksonii</name>
    <dbReference type="NCBI Taxonomy" id="1653334"/>
    <lineage>
        <taxon>Bacteria</taxon>
        <taxon>Pseudomonadati</taxon>
        <taxon>Pseudomonadota</taxon>
        <taxon>Alphaproteobacteria</taxon>
        <taxon>Hyphomicrobiales</taxon>
        <taxon>Salinarimonadaceae</taxon>
        <taxon>Saliniramus</taxon>
    </lineage>
</organism>
<reference evidence="2 4" key="1">
    <citation type="submission" date="2015-09" db="EMBL/GenBank/DDBJ databases">
        <title>Identification and resolution of microdiversity through metagenomic sequencing of parallel consortia.</title>
        <authorList>
            <person name="Nelson W.C."/>
            <person name="Romine M.F."/>
            <person name="Lindemann S.R."/>
        </authorList>
    </citation>
    <scope>NUCLEOTIDE SEQUENCE [LARGE SCALE GENOMIC DNA]</scope>
    <source>
        <strain evidence="2">HL-109</strain>
    </source>
</reference>
<dbReference type="STRING" id="1653334.GA0071312_0510"/>
<sequence length="150" mass="16756">MTGARDQPGEPVRVLARRYADAYEALAPDTIAALCALVAPDVRFRDPFSDFAGRERLAAVFRHMFEGLSQPSFTVTDIAIGAQHAAYLRWDFTFFYRGRAFRIAGMSEVHFGADGLVSEHLDHWDSGSQVYLHVPVLGRIIAFIRRKLAG</sequence>
<dbReference type="Proteomes" id="UP000050497">
    <property type="component" value="Unassembled WGS sequence"/>
</dbReference>
<protein>
    <submittedName>
        <fullName evidence="2 3">SnoaL-like domain</fullName>
    </submittedName>
</protein>
<feature type="domain" description="SnoaL-like" evidence="1">
    <location>
        <begin position="21"/>
        <end position="120"/>
    </location>
</feature>
<dbReference type="Proteomes" id="UP000182800">
    <property type="component" value="Unassembled WGS sequence"/>
</dbReference>
<dbReference type="RefSeq" id="WP_074443485.1">
    <property type="nucleotide sequence ID" value="NZ_FMBM01000001.1"/>
</dbReference>
<dbReference type="InterPro" id="IPR037401">
    <property type="entry name" value="SnoaL-like"/>
</dbReference>
<name>A0A0N8KES8_9HYPH</name>
<dbReference type="Pfam" id="PF12680">
    <property type="entry name" value="SnoaL_2"/>
    <property type="match status" value="1"/>
</dbReference>
<dbReference type="AlphaFoldDB" id="A0A0N8KES8"/>
<keyword evidence="5" id="KW-1185">Reference proteome</keyword>